<keyword evidence="6 9" id="KW-0812">Transmembrane</keyword>
<accession>A0ABY9AN22</accession>
<dbReference type="Gene3D" id="1.10.3730.20">
    <property type="match status" value="1"/>
</dbReference>
<comment type="similarity">
    <text evidence="9">Belongs to the drug/metabolite transporter (DMT) superfamily. Small multidrug resistance (SMR) (TC 2.A.7.1) family.</text>
</comment>
<keyword evidence="12" id="KW-1185">Reference proteome</keyword>
<evidence type="ECO:0000256" key="2">
    <source>
        <dbReference type="ARBA" id="ARBA00011358"/>
    </source>
</evidence>
<reference evidence="11 12" key="1">
    <citation type="submission" date="2023-06" db="EMBL/GenBank/DDBJ databases">
        <authorList>
            <person name="Ham H."/>
            <person name="Park D.S."/>
        </authorList>
    </citation>
    <scope>NUCLEOTIDE SEQUENCE [LARGE SCALE GENOMIC DNA]</scope>
    <source>
        <strain evidence="11 12">KACC 17005</strain>
    </source>
</reference>
<protein>
    <recommendedName>
        <fullName evidence="3">Spermidine export protein MdtJ</fullName>
    </recommendedName>
</protein>
<evidence type="ECO:0000313" key="12">
    <source>
        <dbReference type="Proteomes" id="UP001242732"/>
    </source>
</evidence>
<dbReference type="Pfam" id="PF00893">
    <property type="entry name" value="Multi_Drug_Res"/>
    <property type="match status" value="1"/>
</dbReference>
<keyword evidence="8 10" id="KW-0472">Membrane</keyword>
<evidence type="ECO:0000256" key="8">
    <source>
        <dbReference type="ARBA" id="ARBA00023136"/>
    </source>
</evidence>
<gene>
    <name evidence="11" type="ORF">QRO08_21330</name>
</gene>
<sequence length="123" mass="13346">MAIRLTLQPWLFLLAAVASEVVGVTTMKLVAQEHDWGALLFMYSTIGLSFAFLAMAMKQIPMAVAYATWETLGLLAIAFIGYRYFGESMSAGKLLGMSVLIVGVVLVNADGAHARERTCRTPT</sequence>
<evidence type="ECO:0000313" key="11">
    <source>
        <dbReference type="EMBL" id="WIY48334.1"/>
    </source>
</evidence>
<dbReference type="SUPFAM" id="SSF103481">
    <property type="entry name" value="Multidrug resistance efflux transporter EmrE"/>
    <property type="match status" value="1"/>
</dbReference>
<dbReference type="InterPro" id="IPR037185">
    <property type="entry name" value="EmrE-like"/>
</dbReference>
<dbReference type="InterPro" id="IPR045324">
    <property type="entry name" value="Small_multidrug_res"/>
</dbReference>
<comment type="subunit">
    <text evidence="2">Forms a complex with MdtI.</text>
</comment>
<comment type="subcellular location">
    <subcellularLocation>
        <location evidence="1">Cell inner membrane</location>
        <topology evidence="1">Multi-pass membrane protein</topology>
    </subcellularLocation>
    <subcellularLocation>
        <location evidence="9">Cell membrane</location>
        <topology evidence="9">Multi-pass membrane protein</topology>
    </subcellularLocation>
</comment>
<name>A0ABY9AN22_PARCI</name>
<evidence type="ECO:0000256" key="3">
    <source>
        <dbReference type="ARBA" id="ARBA00021112"/>
    </source>
</evidence>
<dbReference type="PANTHER" id="PTHR30561:SF2">
    <property type="entry name" value="SPERMIDINE EXPORT PROTEIN MDTJ"/>
    <property type="match status" value="1"/>
</dbReference>
<keyword evidence="7 10" id="KW-1133">Transmembrane helix</keyword>
<keyword evidence="4" id="KW-1003">Cell membrane</keyword>
<dbReference type="PANTHER" id="PTHR30561">
    <property type="entry name" value="SMR FAMILY PROTON-DEPENDENT DRUG EFFLUX TRANSPORTER SUGE"/>
    <property type="match status" value="1"/>
</dbReference>
<dbReference type="Proteomes" id="UP001242732">
    <property type="component" value="Chromosome"/>
</dbReference>
<dbReference type="EMBL" id="CP127363">
    <property type="protein sequence ID" value="WIY48334.1"/>
    <property type="molecule type" value="Genomic_DNA"/>
</dbReference>
<evidence type="ECO:0000256" key="1">
    <source>
        <dbReference type="ARBA" id="ARBA00004429"/>
    </source>
</evidence>
<feature type="transmembrane region" description="Helical" evidence="10">
    <location>
        <begin position="64"/>
        <end position="85"/>
    </location>
</feature>
<evidence type="ECO:0000256" key="7">
    <source>
        <dbReference type="ARBA" id="ARBA00022989"/>
    </source>
</evidence>
<evidence type="ECO:0000256" key="4">
    <source>
        <dbReference type="ARBA" id="ARBA00022475"/>
    </source>
</evidence>
<evidence type="ECO:0000256" key="10">
    <source>
        <dbReference type="SAM" id="Phobius"/>
    </source>
</evidence>
<evidence type="ECO:0000256" key="5">
    <source>
        <dbReference type="ARBA" id="ARBA00022519"/>
    </source>
</evidence>
<evidence type="ECO:0000256" key="9">
    <source>
        <dbReference type="RuleBase" id="RU003942"/>
    </source>
</evidence>
<organism evidence="11 12">
    <name type="scientific">Paracidovorax citrulli</name>
    <name type="common">Acidovorax citrulli</name>
    <dbReference type="NCBI Taxonomy" id="80869"/>
    <lineage>
        <taxon>Bacteria</taxon>
        <taxon>Pseudomonadati</taxon>
        <taxon>Pseudomonadota</taxon>
        <taxon>Betaproteobacteria</taxon>
        <taxon>Burkholderiales</taxon>
        <taxon>Comamonadaceae</taxon>
        <taxon>Paracidovorax</taxon>
    </lineage>
</organism>
<dbReference type="RefSeq" id="WP_011793880.1">
    <property type="nucleotide sequence ID" value="NZ_CP023687.1"/>
</dbReference>
<proteinExistence type="inferred from homology"/>
<evidence type="ECO:0000256" key="6">
    <source>
        <dbReference type="ARBA" id="ARBA00022692"/>
    </source>
</evidence>
<feature type="transmembrane region" description="Helical" evidence="10">
    <location>
        <begin position="39"/>
        <end position="57"/>
    </location>
</feature>
<keyword evidence="5" id="KW-0997">Cell inner membrane</keyword>
<feature type="transmembrane region" description="Helical" evidence="10">
    <location>
        <begin position="91"/>
        <end position="109"/>
    </location>
</feature>
<dbReference type="InterPro" id="IPR000390">
    <property type="entry name" value="Small_drug/metabolite_transptr"/>
</dbReference>